<evidence type="ECO:0000313" key="4">
    <source>
        <dbReference type="EMBL" id="KAF7808931.1"/>
    </source>
</evidence>
<dbReference type="InterPro" id="IPR013087">
    <property type="entry name" value="Znf_C2H2_type"/>
</dbReference>
<feature type="compositionally biased region" description="Polar residues" evidence="1">
    <location>
        <begin position="672"/>
        <end position="685"/>
    </location>
</feature>
<dbReference type="Proteomes" id="UP000634136">
    <property type="component" value="Unassembled WGS sequence"/>
</dbReference>
<keyword evidence="2" id="KW-0472">Membrane</keyword>
<dbReference type="PROSITE" id="PS00028">
    <property type="entry name" value="ZINC_FINGER_C2H2_1"/>
    <property type="match status" value="1"/>
</dbReference>
<comment type="caution">
    <text evidence="4">The sequence shown here is derived from an EMBL/GenBank/DDBJ whole genome shotgun (WGS) entry which is preliminary data.</text>
</comment>
<reference evidence="4" key="1">
    <citation type="submission" date="2020-09" db="EMBL/GenBank/DDBJ databases">
        <title>Genome-Enabled Discovery of Anthraquinone Biosynthesis in Senna tora.</title>
        <authorList>
            <person name="Kang S.-H."/>
            <person name="Pandey R.P."/>
            <person name="Lee C.-M."/>
            <person name="Sim J.-S."/>
            <person name="Jeong J.-T."/>
            <person name="Choi B.-S."/>
            <person name="Jung M."/>
            <person name="Ginzburg D."/>
            <person name="Zhao K."/>
            <person name="Won S.Y."/>
            <person name="Oh T.-J."/>
            <person name="Yu Y."/>
            <person name="Kim N.-H."/>
            <person name="Lee O.R."/>
            <person name="Lee T.-H."/>
            <person name="Bashyal P."/>
            <person name="Kim T.-S."/>
            <person name="Lee W.-H."/>
            <person name="Kawkins C."/>
            <person name="Kim C.-K."/>
            <person name="Kim J.S."/>
            <person name="Ahn B.O."/>
            <person name="Rhee S.Y."/>
            <person name="Sohng J.K."/>
        </authorList>
    </citation>
    <scope>NUCLEOTIDE SEQUENCE</scope>
    <source>
        <tissue evidence="4">Leaf</tissue>
    </source>
</reference>
<evidence type="ECO:0000259" key="3">
    <source>
        <dbReference type="PROSITE" id="PS00028"/>
    </source>
</evidence>
<name>A0A834SSN4_9FABA</name>
<evidence type="ECO:0000313" key="5">
    <source>
        <dbReference type="Proteomes" id="UP000634136"/>
    </source>
</evidence>
<keyword evidence="2" id="KW-1133">Transmembrane helix</keyword>
<feature type="domain" description="C2H2-type" evidence="3">
    <location>
        <begin position="981"/>
        <end position="1002"/>
    </location>
</feature>
<feature type="compositionally biased region" description="Polar residues" evidence="1">
    <location>
        <begin position="120"/>
        <end position="143"/>
    </location>
</feature>
<feature type="region of interest" description="Disordered" evidence="1">
    <location>
        <begin position="118"/>
        <end position="146"/>
    </location>
</feature>
<organism evidence="4 5">
    <name type="scientific">Senna tora</name>
    <dbReference type="NCBI Taxonomy" id="362788"/>
    <lineage>
        <taxon>Eukaryota</taxon>
        <taxon>Viridiplantae</taxon>
        <taxon>Streptophyta</taxon>
        <taxon>Embryophyta</taxon>
        <taxon>Tracheophyta</taxon>
        <taxon>Spermatophyta</taxon>
        <taxon>Magnoliopsida</taxon>
        <taxon>eudicotyledons</taxon>
        <taxon>Gunneridae</taxon>
        <taxon>Pentapetalae</taxon>
        <taxon>rosids</taxon>
        <taxon>fabids</taxon>
        <taxon>Fabales</taxon>
        <taxon>Fabaceae</taxon>
        <taxon>Caesalpinioideae</taxon>
        <taxon>Cassia clade</taxon>
        <taxon>Senna</taxon>
    </lineage>
</organism>
<feature type="compositionally biased region" description="Polar residues" evidence="1">
    <location>
        <begin position="630"/>
        <end position="640"/>
    </location>
</feature>
<evidence type="ECO:0000256" key="2">
    <source>
        <dbReference type="SAM" id="Phobius"/>
    </source>
</evidence>
<feature type="region of interest" description="Disordered" evidence="1">
    <location>
        <begin position="585"/>
        <end position="640"/>
    </location>
</feature>
<keyword evidence="5" id="KW-1185">Reference proteome</keyword>
<feature type="region of interest" description="Disordered" evidence="1">
    <location>
        <begin position="77"/>
        <end position="103"/>
    </location>
</feature>
<accession>A0A834SSN4</accession>
<dbReference type="EMBL" id="JAAIUW010000011">
    <property type="protein sequence ID" value="KAF7808931.1"/>
    <property type="molecule type" value="Genomic_DNA"/>
</dbReference>
<keyword evidence="2" id="KW-0812">Transmembrane</keyword>
<protein>
    <submittedName>
        <fullName evidence="4">Retrovirus-related Pol polyprotein from transposon TNT 1-94</fullName>
    </submittedName>
</protein>
<dbReference type="AlphaFoldDB" id="A0A834SSN4"/>
<feature type="compositionally biased region" description="Low complexity" evidence="1">
    <location>
        <begin position="93"/>
        <end position="103"/>
    </location>
</feature>
<feature type="compositionally biased region" description="Low complexity" evidence="1">
    <location>
        <begin position="615"/>
        <end position="629"/>
    </location>
</feature>
<dbReference type="InterPro" id="IPR054722">
    <property type="entry name" value="PolX-like_BBD"/>
</dbReference>
<dbReference type="OrthoDB" id="980776at2759"/>
<proteinExistence type="predicted"/>
<feature type="region of interest" description="Disordered" evidence="1">
    <location>
        <begin position="658"/>
        <end position="686"/>
    </location>
</feature>
<evidence type="ECO:0000256" key="1">
    <source>
        <dbReference type="SAM" id="MobiDB-lite"/>
    </source>
</evidence>
<feature type="transmembrane region" description="Helical" evidence="2">
    <location>
        <begin position="927"/>
        <end position="947"/>
    </location>
</feature>
<dbReference type="Pfam" id="PF22936">
    <property type="entry name" value="Pol_BBD"/>
    <property type="match status" value="1"/>
</dbReference>
<gene>
    <name evidence="4" type="ORF">G2W53_035674</name>
</gene>
<sequence length="1039" mass="115866">MAADDTAGSFVTSNVTATNETGWTDATPVLITGHKLNSHNAVTAMSQNTQDSLEPIEQSQNTQDKMFGIVYTRRQETQEKETTPMMQIHDSMPSPTEPESTSEGLNLPIALRKGVRSYGESETSEVSEASDASTSNQPVQGSFLNLLPPKSEETTQLMPTALTFSMFNIIIVDAIQRLDICGLLILIACVSKGTVFTKLEIHGRNDLSCNSTKEHQMFDFCSRSIVEIKNFLMQYCLEQNAAGYFVVQDPFSAFCEALCIDMDWTEDIKDELVDINLDNSEPRRISFSFWCCSMSSRNTVMFGTMIEYCDHCHKKGHTKDTCWEIHVKIANGTMVKVSRIGFVKISANFTLLNVLHVPTLICNLLSVSKLTRDNHCAANFKSHGCSFQDLASGKMIGSAEECNGLYLLGPTIFPAFHKTVLSVTCLPDILLWHYRLDHPNFHYMQKLHETHTTPMMQTEAEIHMPSLANTENSDEDMNFPIALRKGVKACTKHPIANFVCYYKMSKNYRAFITKVSNYGNITLSRTPSHLLVADILTKSLCGTKFEELSTKLGMINIMSAAEIGAQEAQHILFLLRNPKTSKRIGRRGIKAIPEAPKIPSRSRSFEPPQLPPPSQQQSMAQQPPQSAAPNTSSMIGPNSNAATAMMAPTIARFPFNAVVPQPSPPSKPLEHLNNNSSPYDGSSSAMRPCGFNIDAARKKRGRPRKYSPDGSAFATKIRAPLDLLVARTCYLEWPLDYECCDYLYSASVCVTELQVAAGESIVGVAGDLVFQICPSGETPPPPLSLKLYVYCAFALLGDIKSVDHRWNQHGLGGIILKGSVGIKLHTGFAGKPRAFTFLGSWPFCSAQELFRLSWKQALEVIRILRFCSSRYKFLCSSQYTFLFFLLSLRALAFLGSWPLCSAQELFRLSWKQAVEVIRILRFCSSRYTFLFFLLSLSYRALLLLVLGHCCSYSAQELFRLSWKQHSQMGGKKKKVEDRIPCLNCNQTFDNLEGLRSHNSSVHRHLENECVGCANVFPTLADSLIHKPKDGSCPLKKKDK</sequence>